<dbReference type="AlphaFoldDB" id="A0A9N9LXI4"/>
<feature type="compositionally biased region" description="Low complexity" evidence="6">
    <location>
        <begin position="267"/>
        <end position="281"/>
    </location>
</feature>
<evidence type="ECO:0000313" key="10">
    <source>
        <dbReference type="Proteomes" id="UP000701801"/>
    </source>
</evidence>
<evidence type="ECO:0000256" key="4">
    <source>
        <dbReference type="ARBA" id="ARBA00023157"/>
    </source>
</evidence>
<keyword evidence="5" id="KW-0325">Glycoprotein</keyword>
<feature type="chain" id="PRO_5040396556" description="Auxiliary Activity family 9 catalytic domain-containing protein" evidence="7">
    <location>
        <begin position="22"/>
        <end position="459"/>
    </location>
</feature>
<dbReference type="InterPro" id="IPR049892">
    <property type="entry name" value="AA9"/>
</dbReference>
<comment type="cofactor">
    <cofactor evidence="1">
        <name>Cu(2+)</name>
        <dbReference type="ChEBI" id="CHEBI:29036"/>
    </cofactor>
</comment>
<comment type="subcellular location">
    <subcellularLocation>
        <location evidence="2">Secreted</location>
    </subcellularLocation>
</comment>
<dbReference type="Pfam" id="PF03443">
    <property type="entry name" value="AA9"/>
    <property type="match status" value="1"/>
</dbReference>
<evidence type="ECO:0000259" key="8">
    <source>
        <dbReference type="Pfam" id="PF03443"/>
    </source>
</evidence>
<dbReference type="PANTHER" id="PTHR33353">
    <property type="entry name" value="PUTATIVE (AFU_ORTHOLOGUE AFUA_1G12560)-RELATED"/>
    <property type="match status" value="1"/>
</dbReference>
<evidence type="ECO:0000256" key="2">
    <source>
        <dbReference type="ARBA" id="ARBA00004613"/>
    </source>
</evidence>
<dbReference type="OrthoDB" id="4849160at2759"/>
<dbReference type="EMBL" id="CAJVRM010000714">
    <property type="protein sequence ID" value="CAG8983120.1"/>
    <property type="molecule type" value="Genomic_DNA"/>
</dbReference>
<sequence length="459" mass="46036">MSFSKISAVASAIAFATKVAAHGTVSGVVANGVYYPGYNANFQYMATAPVVVGWSTPRDQDNGFISPDQYSSPDIICHRGATNAGTSAKVAAGGKIDLQWTTWPESHHGPMIDYLANCNGDCTTVDKTALAFFKIDGVGLIDGSAAPGKWASDEMIANNNTWSVTIPSDIAPGSYVLRHESIALHSAGSSGGAQNYPQCINLEITGSGTATPSGVKGTALYTATDPGILINIYTALASYIVPGPALFSGASSGSSSSAPTVVAASSKAPAASSSTPAVTKAPVASPKPTSVGAPFSNSTSTKASACKVKTSGSVPVASAKANLAPSSVPEQATPVTIPTVSSSASKASATNTKTPSSGSPVKAPSSDDSNQTPSSGGSIKTPSSGDSTTKSPKPATSSAAAGSTSAPEGTTLATLLSWVSSFYTKHADTEFTGATIARRAHARDVVVKRAGGKFRLGGN</sequence>
<evidence type="ECO:0000313" key="9">
    <source>
        <dbReference type="EMBL" id="CAG8983120.1"/>
    </source>
</evidence>
<comment type="caution">
    <text evidence="9">The sequence shown here is derived from an EMBL/GenBank/DDBJ whole genome shotgun (WGS) entry which is preliminary data.</text>
</comment>
<name>A0A9N9LXI4_9HELO</name>
<proteinExistence type="predicted"/>
<protein>
    <recommendedName>
        <fullName evidence="8">Auxiliary Activity family 9 catalytic domain-containing protein</fullName>
    </recommendedName>
</protein>
<feature type="region of interest" description="Disordered" evidence="6">
    <location>
        <begin position="321"/>
        <end position="408"/>
    </location>
</feature>
<feature type="signal peptide" evidence="7">
    <location>
        <begin position="1"/>
        <end position="21"/>
    </location>
</feature>
<keyword evidence="7" id="KW-0732">Signal</keyword>
<dbReference type="Gene3D" id="2.70.50.70">
    <property type="match status" value="1"/>
</dbReference>
<feature type="compositionally biased region" description="Polar residues" evidence="6">
    <location>
        <begin position="324"/>
        <end position="340"/>
    </location>
</feature>
<keyword evidence="3" id="KW-0964">Secreted</keyword>
<dbReference type="CDD" id="cd21175">
    <property type="entry name" value="LPMO_AA9"/>
    <property type="match status" value="1"/>
</dbReference>
<reference evidence="9" key="1">
    <citation type="submission" date="2021-07" db="EMBL/GenBank/DDBJ databases">
        <authorList>
            <person name="Durling M."/>
        </authorList>
    </citation>
    <scope>NUCLEOTIDE SEQUENCE</scope>
</reference>
<evidence type="ECO:0000256" key="7">
    <source>
        <dbReference type="SAM" id="SignalP"/>
    </source>
</evidence>
<dbReference type="Proteomes" id="UP000701801">
    <property type="component" value="Unassembled WGS sequence"/>
</dbReference>
<gene>
    <name evidence="9" type="ORF">HYALB_00004563</name>
</gene>
<feature type="compositionally biased region" description="Polar residues" evidence="6">
    <location>
        <begin position="366"/>
        <end position="386"/>
    </location>
</feature>
<dbReference type="PANTHER" id="PTHR33353:SF34">
    <property type="entry name" value="ENDO-BETA-1,4-GLUCANASE D"/>
    <property type="match status" value="1"/>
</dbReference>
<evidence type="ECO:0000256" key="3">
    <source>
        <dbReference type="ARBA" id="ARBA00022525"/>
    </source>
</evidence>
<dbReference type="GO" id="GO:0005576">
    <property type="term" value="C:extracellular region"/>
    <property type="evidence" value="ECO:0007669"/>
    <property type="project" value="UniProtKB-SubCell"/>
</dbReference>
<organism evidence="9 10">
    <name type="scientific">Hymenoscyphus albidus</name>
    <dbReference type="NCBI Taxonomy" id="595503"/>
    <lineage>
        <taxon>Eukaryota</taxon>
        <taxon>Fungi</taxon>
        <taxon>Dikarya</taxon>
        <taxon>Ascomycota</taxon>
        <taxon>Pezizomycotina</taxon>
        <taxon>Leotiomycetes</taxon>
        <taxon>Helotiales</taxon>
        <taxon>Helotiaceae</taxon>
        <taxon>Hymenoscyphus</taxon>
    </lineage>
</organism>
<keyword evidence="4" id="KW-1015">Disulfide bond</keyword>
<evidence type="ECO:0000256" key="5">
    <source>
        <dbReference type="ARBA" id="ARBA00023180"/>
    </source>
</evidence>
<evidence type="ECO:0000256" key="1">
    <source>
        <dbReference type="ARBA" id="ARBA00001973"/>
    </source>
</evidence>
<feature type="compositionally biased region" description="Low complexity" evidence="6">
    <location>
        <begin position="387"/>
        <end position="408"/>
    </location>
</feature>
<evidence type="ECO:0000256" key="6">
    <source>
        <dbReference type="SAM" id="MobiDB-lite"/>
    </source>
</evidence>
<feature type="region of interest" description="Disordered" evidence="6">
    <location>
        <begin position="267"/>
        <end position="307"/>
    </location>
</feature>
<feature type="domain" description="Auxiliary Activity family 9 catalytic" evidence="8">
    <location>
        <begin position="22"/>
        <end position="236"/>
    </location>
</feature>
<dbReference type="InterPro" id="IPR005103">
    <property type="entry name" value="AA9_LPMO"/>
</dbReference>
<feature type="compositionally biased region" description="Low complexity" evidence="6">
    <location>
        <begin position="341"/>
        <end position="357"/>
    </location>
</feature>
<accession>A0A9N9LXI4</accession>
<keyword evidence="10" id="KW-1185">Reference proteome</keyword>